<accession>A0AAJ7JD50</accession>
<feature type="transmembrane region" description="Helical" evidence="10">
    <location>
        <begin position="228"/>
        <end position="250"/>
    </location>
</feature>
<dbReference type="RefSeq" id="XP_017889788.1">
    <property type="nucleotide sequence ID" value="XM_018034299.2"/>
</dbReference>
<dbReference type="Proteomes" id="UP000694925">
    <property type="component" value="Unplaced"/>
</dbReference>
<dbReference type="GO" id="GO:0034625">
    <property type="term" value="P:fatty acid elongation, monounsaturated fatty acid"/>
    <property type="evidence" value="ECO:0007669"/>
    <property type="project" value="TreeGrafter"/>
</dbReference>
<keyword evidence="7 10" id="KW-0443">Lipid metabolism</keyword>
<dbReference type="PANTHER" id="PTHR11157:SF69">
    <property type="entry name" value="ELONGATION OF VERY LONG CHAIN FATTY ACIDS PROTEIN 7"/>
    <property type="match status" value="1"/>
</dbReference>
<dbReference type="AlphaFoldDB" id="A0AAJ7JD50"/>
<keyword evidence="2 10" id="KW-0444">Lipid biosynthesis</keyword>
<gene>
    <name evidence="12" type="primary">LOC108630794</name>
</gene>
<comment type="subcellular location">
    <subcellularLocation>
        <location evidence="1">Membrane</location>
        <topology evidence="1">Multi-pass membrane protein</topology>
    </subcellularLocation>
</comment>
<dbReference type="GO" id="GO:0009922">
    <property type="term" value="F:fatty acid elongase activity"/>
    <property type="evidence" value="ECO:0007669"/>
    <property type="project" value="UniProtKB-EC"/>
</dbReference>
<feature type="transmembrane region" description="Helical" evidence="10">
    <location>
        <begin position="55"/>
        <end position="81"/>
    </location>
</feature>
<evidence type="ECO:0000256" key="2">
    <source>
        <dbReference type="ARBA" id="ARBA00022516"/>
    </source>
</evidence>
<evidence type="ECO:0000313" key="11">
    <source>
        <dbReference type="Proteomes" id="UP000694925"/>
    </source>
</evidence>
<dbReference type="InterPro" id="IPR002076">
    <property type="entry name" value="ELO_fam"/>
</dbReference>
<protein>
    <recommendedName>
        <fullName evidence="10">Elongation of very long chain fatty acids protein</fullName>
        <ecNumber evidence="10">2.3.1.199</ecNumber>
    </recommendedName>
    <alternativeName>
        <fullName evidence="10">Very-long-chain 3-oxoacyl-CoA synthase</fullName>
    </alternativeName>
</protein>
<feature type="transmembrane region" description="Helical" evidence="10">
    <location>
        <begin position="204"/>
        <end position="222"/>
    </location>
</feature>
<dbReference type="PANTHER" id="PTHR11157">
    <property type="entry name" value="FATTY ACID ACYL TRANSFERASE-RELATED"/>
    <property type="match status" value="1"/>
</dbReference>
<reference evidence="12" key="1">
    <citation type="submission" date="2025-08" db="UniProtKB">
        <authorList>
            <consortium name="RefSeq"/>
        </authorList>
    </citation>
    <scope>IDENTIFICATION</scope>
    <source>
        <tissue evidence="12">Whole body</tissue>
    </source>
</reference>
<keyword evidence="11" id="KW-1185">Reference proteome</keyword>
<organism evidence="11 12">
    <name type="scientific">Ceratina calcarata</name>
    <dbReference type="NCBI Taxonomy" id="156304"/>
    <lineage>
        <taxon>Eukaryota</taxon>
        <taxon>Metazoa</taxon>
        <taxon>Ecdysozoa</taxon>
        <taxon>Arthropoda</taxon>
        <taxon>Hexapoda</taxon>
        <taxon>Insecta</taxon>
        <taxon>Pterygota</taxon>
        <taxon>Neoptera</taxon>
        <taxon>Endopterygota</taxon>
        <taxon>Hymenoptera</taxon>
        <taxon>Apocrita</taxon>
        <taxon>Aculeata</taxon>
        <taxon>Apoidea</taxon>
        <taxon>Anthophila</taxon>
        <taxon>Apidae</taxon>
        <taxon>Ceratina</taxon>
        <taxon>Zadontomerus</taxon>
    </lineage>
</organism>
<comment type="similarity">
    <text evidence="10">Belongs to the ELO family.</text>
</comment>
<evidence type="ECO:0000256" key="8">
    <source>
        <dbReference type="ARBA" id="ARBA00023136"/>
    </source>
</evidence>
<dbReference type="EC" id="2.3.1.199" evidence="10"/>
<dbReference type="GO" id="GO:0019367">
    <property type="term" value="P:fatty acid elongation, saturated fatty acid"/>
    <property type="evidence" value="ECO:0007669"/>
    <property type="project" value="TreeGrafter"/>
</dbReference>
<feature type="transmembrane region" description="Helical" evidence="10">
    <location>
        <begin position="109"/>
        <end position="129"/>
    </location>
</feature>
<name>A0AAJ7JD50_9HYME</name>
<dbReference type="KEGG" id="ccal:108630794"/>
<keyword evidence="5 10" id="KW-0276">Fatty acid metabolism</keyword>
<evidence type="ECO:0000256" key="7">
    <source>
        <dbReference type="ARBA" id="ARBA00023098"/>
    </source>
</evidence>
<dbReference type="GO" id="GO:0005789">
    <property type="term" value="C:endoplasmic reticulum membrane"/>
    <property type="evidence" value="ECO:0007669"/>
    <property type="project" value="TreeGrafter"/>
</dbReference>
<keyword evidence="4 10" id="KW-0812">Transmembrane</keyword>
<dbReference type="GO" id="GO:0034626">
    <property type="term" value="P:fatty acid elongation, polyunsaturated fatty acid"/>
    <property type="evidence" value="ECO:0007669"/>
    <property type="project" value="TreeGrafter"/>
</dbReference>
<evidence type="ECO:0000256" key="10">
    <source>
        <dbReference type="RuleBase" id="RU361115"/>
    </source>
</evidence>
<evidence type="ECO:0000313" key="12">
    <source>
        <dbReference type="RefSeq" id="XP_017889788.1"/>
    </source>
</evidence>
<evidence type="ECO:0000256" key="3">
    <source>
        <dbReference type="ARBA" id="ARBA00022679"/>
    </source>
</evidence>
<keyword evidence="3 10" id="KW-0808">Transferase</keyword>
<evidence type="ECO:0000256" key="6">
    <source>
        <dbReference type="ARBA" id="ARBA00022989"/>
    </source>
</evidence>
<evidence type="ECO:0000256" key="1">
    <source>
        <dbReference type="ARBA" id="ARBA00004141"/>
    </source>
</evidence>
<dbReference type="GO" id="GO:0042761">
    <property type="term" value="P:very long-chain fatty acid biosynthetic process"/>
    <property type="evidence" value="ECO:0007669"/>
    <property type="project" value="TreeGrafter"/>
</dbReference>
<evidence type="ECO:0000256" key="9">
    <source>
        <dbReference type="ARBA" id="ARBA00023160"/>
    </source>
</evidence>
<feature type="transmembrane region" description="Helical" evidence="10">
    <location>
        <begin position="141"/>
        <end position="158"/>
    </location>
</feature>
<evidence type="ECO:0000256" key="4">
    <source>
        <dbReference type="ARBA" id="ARBA00022692"/>
    </source>
</evidence>
<keyword evidence="8 10" id="KW-0472">Membrane</keyword>
<evidence type="ECO:0000256" key="5">
    <source>
        <dbReference type="ARBA" id="ARBA00022832"/>
    </source>
</evidence>
<feature type="transmembrane region" description="Helical" evidence="10">
    <location>
        <begin position="164"/>
        <end position="183"/>
    </location>
</feature>
<dbReference type="GeneID" id="108630794"/>
<proteinExistence type="inferred from homology"/>
<comment type="catalytic activity">
    <reaction evidence="10">
        <text>a very-long-chain acyl-CoA + malonyl-CoA + H(+) = a very-long-chain 3-oxoacyl-CoA + CO2 + CoA</text>
        <dbReference type="Rhea" id="RHEA:32727"/>
        <dbReference type="ChEBI" id="CHEBI:15378"/>
        <dbReference type="ChEBI" id="CHEBI:16526"/>
        <dbReference type="ChEBI" id="CHEBI:57287"/>
        <dbReference type="ChEBI" id="CHEBI:57384"/>
        <dbReference type="ChEBI" id="CHEBI:90725"/>
        <dbReference type="ChEBI" id="CHEBI:90736"/>
        <dbReference type="EC" id="2.3.1.199"/>
    </reaction>
</comment>
<dbReference type="Pfam" id="PF01151">
    <property type="entry name" value="ELO"/>
    <property type="match status" value="1"/>
</dbReference>
<keyword evidence="6 10" id="KW-1133">Transmembrane helix</keyword>
<keyword evidence="9 10" id="KW-0275">Fatty acid biosynthesis</keyword>
<dbReference type="GO" id="GO:0030148">
    <property type="term" value="P:sphingolipid biosynthetic process"/>
    <property type="evidence" value="ECO:0007669"/>
    <property type="project" value="TreeGrafter"/>
</dbReference>
<feature type="transmembrane region" description="Helical" evidence="10">
    <location>
        <begin position="22"/>
        <end position="43"/>
    </location>
</feature>
<sequence>MSLVRYYHYLNTELSDPRTRDWVLVSSPVPVVLLTFAYLYFVLKCGPRYMKNRPAYKLFTFIRIFNIFQIIANACLMYSLIDVGLHEDNFVTCSSHYLHTPEGYKLCHIGWYTLIVKLSDYIETPVFVLRQKQRQISFLHLYHHVTTMILSWIYVKYFPNETTITPLLLNCSVHVIMYTYYLLTSYGPSMQKRLKMIKPMITTIQLVQFVIIIFLSLRVIFVPKCTGAKVYASILLIDVIVNFVLFSNFFKQNYLKNNKLE</sequence>